<protein>
    <submittedName>
        <fullName evidence="5">Beta-galactosidase-like protein</fullName>
    </submittedName>
</protein>
<keyword evidence="2" id="KW-0326">Glycosidase</keyword>
<dbReference type="InterPro" id="IPR017853">
    <property type="entry name" value="GH"/>
</dbReference>
<organism evidence="5 6">
    <name type="scientific">Victivallis vadensis</name>
    <dbReference type="NCBI Taxonomy" id="172901"/>
    <lineage>
        <taxon>Bacteria</taxon>
        <taxon>Pseudomonadati</taxon>
        <taxon>Lentisphaerota</taxon>
        <taxon>Lentisphaeria</taxon>
        <taxon>Victivallales</taxon>
        <taxon>Victivallaceae</taxon>
        <taxon>Victivallis</taxon>
    </lineage>
</organism>
<proteinExistence type="predicted"/>
<dbReference type="AlphaFoldDB" id="A0A2U1BA76"/>
<evidence type="ECO:0000313" key="6">
    <source>
        <dbReference type="Proteomes" id="UP000245959"/>
    </source>
</evidence>
<dbReference type="Gene3D" id="3.20.20.80">
    <property type="entry name" value="Glycosidases"/>
    <property type="match status" value="1"/>
</dbReference>
<dbReference type="GO" id="GO:0005975">
    <property type="term" value="P:carbohydrate metabolic process"/>
    <property type="evidence" value="ECO:0007669"/>
    <property type="project" value="InterPro"/>
</dbReference>
<dbReference type="Proteomes" id="UP000245959">
    <property type="component" value="Unassembled WGS sequence"/>
</dbReference>
<dbReference type="GO" id="GO:0009341">
    <property type="term" value="C:beta-galactosidase complex"/>
    <property type="evidence" value="ECO:0007669"/>
    <property type="project" value="InterPro"/>
</dbReference>
<dbReference type="GO" id="GO:0004565">
    <property type="term" value="F:beta-galactosidase activity"/>
    <property type="evidence" value="ECO:0007669"/>
    <property type="project" value="InterPro"/>
</dbReference>
<accession>A0A2U1BA76</accession>
<keyword evidence="6" id="KW-1185">Reference proteome</keyword>
<keyword evidence="3" id="KW-0732">Signal</keyword>
<dbReference type="EMBL" id="QEKH01000002">
    <property type="protein sequence ID" value="PVY45566.1"/>
    <property type="molecule type" value="Genomic_DNA"/>
</dbReference>
<dbReference type="Gene3D" id="2.60.120.430">
    <property type="entry name" value="Galactose-binding lectin"/>
    <property type="match status" value="1"/>
</dbReference>
<evidence type="ECO:0000313" key="5">
    <source>
        <dbReference type="EMBL" id="PVY45566.1"/>
    </source>
</evidence>
<name>A0A2U1BA76_9BACT</name>
<evidence type="ECO:0000256" key="1">
    <source>
        <dbReference type="ARBA" id="ARBA00022801"/>
    </source>
</evidence>
<feature type="signal peptide" evidence="3">
    <location>
        <begin position="1"/>
        <end position="17"/>
    </location>
</feature>
<dbReference type="GeneID" id="78293924"/>
<evidence type="ECO:0000259" key="4">
    <source>
        <dbReference type="Pfam" id="PF02449"/>
    </source>
</evidence>
<dbReference type="Pfam" id="PF02449">
    <property type="entry name" value="Glyco_hydro_42"/>
    <property type="match status" value="1"/>
</dbReference>
<sequence>MRLGIMLLLLLSFPLAAEMPLAWDNRNIVRSNENGITVRPAGEGAAIVEFRTGEPWPHIVLKPKKGSSWDLSRFREISFDVENLSRNRQCEIEFNAGMWSGGYLGTAILRPGEKRTFRYRLNHGTGAGFSPLFQASFMPQGFTGGRNVDTSKLKTLQLISSFPLYCKYRLSNIRLIGERPRQLTEAEFFPFIDRYGQNMHADWPEKVKSDNDLRNLQKDELATLKPRIAAWNRYGGWADGPRLKSTGFFRVEKYRGKWYFVDPEGCLFFSRGVNDVAPWGFIDKRGRERCFEAPDELGTDGSHIYWENIGKKYAKELDSWPDIQYRRLDSWGFNTVGNWSDMRFYRNARLPYTLNLPFPKCPSLDGIPDVYSVEFERGMENLLKADYAFVIGDPMCIGVFLGNEFRFGDNTAIARRVLKSAPEQPARKKFLAELQEKYRTIEVLNRQWGSDFASWEALRPVEGRGAEADLRQFSIAFVERLLVMSKEAVKRHSPDTLYLGTRLMNDDYFQAWINRLSARYCDVVSYNLYPLGFERFKPNGLPDVPVLITESTVGHGTRGTFGSITNPGVEPGARNRALARQLESAFSHPQIVGIHHFKFTDQVLTGRWDGENYGFGLVDITDTPYRDFLETNRAASEQLYSFRNGAGVFLNLP</sequence>
<reference evidence="5 6" key="1">
    <citation type="submission" date="2018-04" db="EMBL/GenBank/DDBJ databases">
        <title>Genomic Encyclopedia of Type Strains, Phase IV (KMG-IV): sequencing the most valuable type-strain genomes for metagenomic binning, comparative biology and taxonomic classification.</title>
        <authorList>
            <person name="Goeker M."/>
        </authorList>
    </citation>
    <scope>NUCLEOTIDE SEQUENCE [LARGE SCALE GENOMIC DNA]</scope>
    <source>
        <strain evidence="5 6">DSM 14823</strain>
    </source>
</reference>
<keyword evidence="1" id="KW-0378">Hydrolase</keyword>
<dbReference type="OrthoDB" id="9760450at2"/>
<feature type="chain" id="PRO_5015557662" evidence="3">
    <location>
        <begin position="18"/>
        <end position="653"/>
    </location>
</feature>
<evidence type="ECO:0000256" key="2">
    <source>
        <dbReference type="ARBA" id="ARBA00023295"/>
    </source>
</evidence>
<dbReference type="SUPFAM" id="SSF51445">
    <property type="entry name" value="(Trans)glycosidases"/>
    <property type="match status" value="1"/>
</dbReference>
<evidence type="ECO:0000256" key="3">
    <source>
        <dbReference type="SAM" id="SignalP"/>
    </source>
</evidence>
<dbReference type="RefSeq" id="WP_116882591.1">
    <property type="nucleotide sequence ID" value="NZ_CABMMC010000022.1"/>
</dbReference>
<gene>
    <name evidence="5" type="ORF">C8D82_102137</name>
</gene>
<dbReference type="InterPro" id="IPR013529">
    <property type="entry name" value="Glyco_hydro_42_N"/>
</dbReference>
<feature type="domain" description="Glycoside hydrolase family 42 N-terminal" evidence="4">
    <location>
        <begin position="426"/>
        <end position="531"/>
    </location>
</feature>
<comment type="caution">
    <text evidence="5">The sequence shown here is derived from an EMBL/GenBank/DDBJ whole genome shotgun (WGS) entry which is preliminary data.</text>
</comment>